<proteinExistence type="predicted"/>
<dbReference type="EMBL" id="CP061035">
    <property type="protein sequence ID" value="QQV77710.1"/>
    <property type="molecule type" value="Genomic_DNA"/>
</dbReference>
<dbReference type="RefSeq" id="WP_202094507.1">
    <property type="nucleotide sequence ID" value="NZ_CP061035.1"/>
</dbReference>
<reference evidence="3" key="1">
    <citation type="submission" date="2020-09" db="EMBL/GenBank/DDBJ databases">
        <title>Sphingomonas sp., a new species isolated from pork steak.</title>
        <authorList>
            <person name="Heidler von Heilborn D."/>
        </authorList>
    </citation>
    <scope>NUCLEOTIDE SEQUENCE [LARGE SCALE GENOMIC DNA]</scope>
</reference>
<keyword evidence="1" id="KW-0472">Membrane</keyword>
<evidence type="ECO:0000256" key="1">
    <source>
        <dbReference type="SAM" id="Phobius"/>
    </source>
</evidence>
<dbReference type="Proteomes" id="UP000595894">
    <property type="component" value="Chromosome"/>
</dbReference>
<keyword evidence="1" id="KW-1133">Transmembrane helix</keyword>
<name>A0A974S552_9SPHN</name>
<evidence type="ECO:0000313" key="3">
    <source>
        <dbReference type="Proteomes" id="UP000595894"/>
    </source>
</evidence>
<evidence type="ECO:0000313" key="2">
    <source>
        <dbReference type="EMBL" id="QQV77710.1"/>
    </source>
</evidence>
<gene>
    <name evidence="2" type="ORF">H5J25_02695</name>
</gene>
<dbReference type="AlphaFoldDB" id="A0A974S552"/>
<feature type="transmembrane region" description="Helical" evidence="1">
    <location>
        <begin position="29"/>
        <end position="50"/>
    </location>
</feature>
<accession>A0A974S552</accession>
<dbReference type="KEGG" id="sari:H5J25_02695"/>
<sequence>MSAAPAWACTLCHSEIGEEVRAIVFGPDFLGNLAALLAPVPLLVAATCLIRKLLP</sequence>
<keyword evidence="3" id="KW-1185">Reference proteome</keyword>
<keyword evidence="1" id="KW-0812">Transmembrane</keyword>
<protein>
    <submittedName>
        <fullName evidence="2">Uncharacterized protein</fullName>
    </submittedName>
</protein>
<organism evidence="2 3">
    <name type="scientific">Sphingomonas aliaeris</name>
    <dbReference type="NCBI Taxonomy" id="2759526"/>
    <lineage>
        <taxon>Bacteria</taxon>
        <taxon>Pseudomonadati</taxon>
        <taxon>Pseudomonadota</taxon>
        <taxon>Alphaproteobacteria</taxon>
        <taxon>Sphingomonadales</taxon>
        <taxon>Sphingomonadaceae</taxon>
        <taxon>Sphingomonas</taxon>
    </lineage>
</organism>